<dbReference type="SUPFAM" id="SSF46767">
    <property type="entry name" value="Methylated DNA-protein cysteine methyltransferase, C-terminal domain"/>
    <property type="match status" value="1"/>
</dbReference>
<dbReference type="InterPro" id="IPR014048">
    <property type="entry name" value="MethylDNA_cys_MeTrfase_DNA-bd"/>
</dbReference>
<dbReference type="PIRSF" id="PIRSF000409">
    <property type="entry name" value="Ada"/>
    <property type="match status" value="1"/>
</dbReference>
<dbReference type="GO" id="GO:0003700">
    <property type="term" value="F:DNA-binding transcription factor activity"/>
    <property type="evidence" value="ECO:0007669"/>
    <property type="project" value="InterPro"/>
</dbReference>
<keyword evidence="5 15" id="KW-0808">Transferase</keyword>
<evidence type="ECO:0000256" key="5">
    <source>
        <dbReference type="ARBA" id="ARBA00022679"/>
    </source>
</evidence>
<keyword evidence="8" id="KW-0010">Activator</keyword>
<dbReference type="InterPro" id="IPR016221">
    <property type="entry name" value="Bifunct_regulatory_prot_Ada"/>
</dbReference>
<dbReference type="Gene3D" id="3.30.160.70">
    <property type="entry name" value="Methylated DNA-protein cysteine methyltransferase domain"/>
    <property type="match status" value="1"/>
</dbReference>
<evidence type="ECO:0000256" key="9">
    <source>
        <dbReference type="ARBA" id="ARBA00023163"/>
    </source>
</evidence>
<comment type="catalytic activity">
    <reaction evidence="1">
        <text>a 4-O-methyl-thymidine in DNA + L-cysteinyl-[protein] = a thymidine in DNA + S-methyl-L-cysteinyl-[protein]</text>
        <dbReference type="Rhea" id="RHEA:53428"/>
        <dbReference type="Rhea" id="RHEA-COMP:10131"/>
        <dbReference type="Rhea" id="RHEA-COMP:10132"/>
        <dbReference type="Rhea" id="RHEA-COMP:13555"/>
        <dbReference type="Rhea" id="RHEA-COMP:13556"/>
        <dbReference type="ChEBI" id="CHEBI:29950"/>
        <dbReference type="ChEBI" id="CHEBI:82612"/>
        <dbReference type="ChEBI" id="CHEBI:137386"/>
        <dbReference type="ChEBI" id="CHEBI:137387"/>
        <dbReference type="EC" id="2.1.1.63"/>
    </reaction>
</comment>
<dbReference type="PROSITE" id="PS01124">
    <property type="entry name" value="HTH_ARAC_FAMILY_2"/>
    <property type="match status" value="1"/>
</dbReference>
<dbReference type="Gene3D" id="3.40.10.10">
    <property type="entry name" value="DNA Methylphosphotriester Repair Domain"/>
    <property type="match status" value="1"/>
</dbReference>
<dbReference type="GO" id="GO:0008270">
    <property type="term" value="F:zinc ion binding"/>
    <property type="evidence" value="ECO:0007669"/>
    <property type="project" value="InterPro"/>
</dbReference>
<evidence type="ECO:0000256" key="2">
    <source>
        <dbReference type="ARBA" id="ARBA00008711"/>
    </source>
</evidence>
<name>A0AAE2ZJX2_9HYPH</name>
<evidence type="ECO:0000256" key="11">
    <source>
        <dbReference type="ARBA" id="ARBA00049348"/>
    </source>
</evidence>
<reference evidence="15" key="1">
    <citation type="submission" date="2021-08" db="EMBL/GenBank/DDBJ databases">
        <title>Hoeflea bacterium WL0058 sp. nov., isolated from the sediment.</title>
        <authorList>
            <person name="Wang L."/>
            <person name="Zhang D."/>
        </authorList>
    </citation>
    <scope>NUCLEOTIDE SEQUENCE</scope>
    <source>
        <strain evidence="15">WL0058</strain>
    </source>
</reference>
<dbReference type="CDD" id="cd06445">
    <property type="entry name" value="ATase"/>
    <property type="match status" value="1"/>
</dbReference>
<dbReference type="FunFam" id="1.10.10.10:FF:000214">
    <property type="entry name" value="Methylated-DNA--protein-cysteine methyltransferase"/>
    <property type="match status" value="1"/>
</dbReference>
<keyword evidence="16" id="KW-1185">Reference proteome</keyword>
<dbReference type="InterPro" id="IPR004026">
    <property type="entry name" value="Ada_DNA_repair_Zn-bd"/>
</dbReference>
<comment type="catalytic activity">
    <reaction evidence="11">
        <text>a 6-O-methyl-2'-deoxyguanosine in DNA + L-cysteinyl-[protein] = S-methyl-L-cysteinyl-[protein] + a 2'-deoxyguanosine in DNA</text>
        <dbReference type="Rhea" id="RHEA:24000"/>
        <dbReference type="Rhea" id="RHEA-COMP:10131"/>
        <dbReference type="Rhea" id="RHEA-COMP:10132"/>
        <dbReference type="Rhea" id="RHEA-COMP:11367"/>
        <dbReference type="Rhea" id="RHEA-COMP:11368"/>
        <dbReference type="ChEBI" id="CHEBI:29950"/>
        <dbReference type="ChEBI" id="CHEBI:82612"/>
        <dbReference type="ChEBI" id="CHEBI:85445"/>
        <dbReference type="ChEBI" id="CHEBI:85448"/>
        <dbReference type="EC" id="2.1.1.63"/>
    </reaction>
</comment>
<keyword evidence="4 15" id="KW-0489">Methyltransferase</keyword>
<dbReference type="GO" id="GO:0006281">
    <property type="term" value="P:DNA repair"/>
    <property type="evidence" value="ECO:0007669"/>
    <property type="project" value="UniProtKB-KW"/>
</dbReference>
<comment type="caution">
    <text evidence="15">The sequence shown here is derived from an EMBL/GenBank/DDBJ whole genome shotgun (WGS) entry which is preliminary data.</text>
</comment>
<evidence type="ECO:0000313" key="15">
    <source>
        <dbReference type="EMBL" id="MBW8636421.1"/>
    </source>
</evidence>
<keyword evidence="10" id="KW-0234">DNA repair</keyword>
<dbReference type="GO" id="GO:0003908">
    <property type="term" value="F:methylated-DNA-[protein]-cysteine S-methyltransferase activity"/>
    <property type="evidence" value="ECO:0007669"/>
    <property type="project" value="UniProtKB-EC"/>
</dbReference>
<evidence type="ECO:0000256" key="12">
    <source>
        <dbReference type="PIRSR" id="PIRSR000409-1"/>
    </source>
</evidence>
<feature type="active site" description="Nucleophile; methyl group acceptor from either O6-methylguanine or O4-methylthymine" evidence="12">
    <location>
        <position position="322"/>
    </location>
</feature>
<sequence>MKNNSSIDPNDARWEAVLNRDQSADGRFVYAVVTTGVFCRPSCPSRKGLRKNVRFYDDPAEARKDGFRPCKRCDPLSLAVDGKQDAIEAACRLIEESVEIPDLDDLARQAGMSKFHFHRKFKAATGITPKAYAAATRAGRMRGNLASGASVTEAIYDAGYNASSRFYDEAANRLGMQPRQFRDGGRNAEIRFAVGECSLGAILVAATEKGVCSIEFADDPEILVARLQDRFSKARLVGADKDFEELVARVVGHVERPEGSLDLPLDIRGTAFQEKVWAALRAIPAGATASYADIAATIGQPGAQRAVGAACRSNPVAMAIPCHRVVRTDGRVSGYRWGIERKEALLTREHAVAAE</sequence>
<dbReference type="InterPro" id="IPR035451">
    <property type="entry name" value="Ada-like_dom_sf"/>
</dbReference>
<keyword evidence="6" id="KW-0227">DNA damage</keyword>
<keyword evidence="7" id="KW-0805">Transcription regulation</keyword>
<proteinExistence type="inferred from homology"/>
<dbReference type="InterPro" id="IPR018060">
    <property type="entry name" value="HTH_AraC"/>
</dbReference>
<dbReference type="PANTHER" id="PTHR10815">
    <property type="entry name" value="METHYLATED-DNA--PROTEIN-CYSTEINE METHYLTRANSFERASE"/>
    <property type="match status" value="1"/>
</dbReference>
<evidence type="ECO:0000256" key="4">
    <source>
        <dbReference type="ARBA" id="ARBA00022603"/>
    </source>
</evidence>
<keyword evidence="9" id="KW-0804">Transcription</keyword>
<dbReference type="Gene3D" id="1.10.10.10">
    <property type="entry name" value="Winged helix-like DNA-binding domain superfamily/Winged helix DNA-binding domain"/>
    <property type="match status" value="1"/>
</dbReference>
<dbReference type="InterPro" id="IPR001497">
    <property type="entry name" value="MethylDNA_cys_MeTrfase_AS"/>
</dbReference>
<dbReference type="EMBL" id="JAICBX010000001">
    <property type="protein sequence ID" value="MBW8636421.1"/>
    <property type="molecule type" value="Genomic_DNA"/>
</dbReference>
<dbReference type="NCBIfam" id="TIGR00589">
    <property type="entry name" value="ogt"/>
    <property type="match status" value="1"/>
</dbReference>
<dbReference type="InterPro" id="IPR036217">
    <property type="entry name" value="MethylDNA_cys_MeTrfase_DNAb"/>
</dbReference>
<accession>A0AAE2ZJX2</accession>
<evidence type="ECO:0000313" key="16">
    <source>
        <dbReference type="Proteomes" id="UP001196509"/>
    </source>
</evidence>
<dbReference type="SUPFAM" id="SSF53155">
    <property type="entry name" value="Methylated DNA-protein cysteine methyltransferase domain"/>
    <property type="match status" value="1"/>
</dbReference>
<dbReference type="Gene3D" id="1.10.10.60">
    <property type="entry name" value="Homeodomain-like"/>
    <property type="match status" value="1"/>
</dbReference>
<keyword evidence="13" id="KW-0862">Zinc</keyword>
<dbReference type="AlphaFoldDB" id="A0AAE2ZJX2"/>
<organism evidence="15 16">
    <name type="scientific">Flavimaribacter sediminis</name>
    <dbReference type="NCBI Taxonomy" id="2865987"/>
    <lineage>
        <taxon>Bacteria</taxon>
        <taxon>Pseudomonadati</taxon>
        <taxon>Pseudomonadota</taxon>
        <taxon>Alphaproteobacteria</taxon>
        <taxon>Hyphomicrobiales</taxon>
        <taxon>Rhizobiaceae</taxon>
        <taxon>Flavimaribacter</taxon>
    </lineage>
</organism>
<dbReference type="Proteomes" id="UP001196509">
    <property type="component" value="Unassembled WGS sequence"/>
</dbReference>
<dbReference type="Pfam" id="PF02805">
    <property type="entry name" value="Ada_Zn_binding"/>
    <property type="match status" value="1"/>
</dbReference>
<feature type="binding site" evidence="13">
    <location>
        <position position="73"/>
    </location>
    <ligand>
        <name>Zn(2+)</name>
        <dbReference type="ChEBI" id="CHEBI:29105"/>
    </ligand>
</feature>
<keyword evidence="15" id="KW-0238">DNA-binding</keyword>
<dbReference type="GO" id="GO:0043565">
    <property type="term" value="F:sequence-specific DNA binding"/>
    <property type="evidence" value="ECO:0007669"/>
    <property type="project" value="InterPro"/>
</dbReference>
<dbReference type="SMART" id="SM00342">
    <property type="entry name" value="HTH_ARAC"/>
    <property type="match status" value="1"/>
</dbReference>
<evidence type="ECO:0000256" key="8">
    <source>
        <dbReference type="ARBA" id="ARBA00023159"/>
    </source>
</evidence>
<dbReference type="EC" id="2.1.1.63" evidence="3"/>
<dbReference type="InterPro" id="IPR036631">
    <property type="entry name" value="MGMT_N_sf"/>
</dbReference>
<evidence type="ECO:0000256" key="10">
    <source>
        <dbReference type="ARBA" id="ARBA00023204"/>
    </source>
</evidence>
<gene>
    <name evidence="15" type="primary">ada</name>
    <name evidence="15" type="ORF">K1W69_04400</name>
</gene>
<dbReference type="SUPFAM" id="SSF46689">
    <property type="entry name" value="Homeodomain-like"/>
    <property type="match status" value="1"/>
</dbReference>
<evidence type="ECO:0000256" key="7">
    <source>
        <dbReference type="ARBA" id="ARBA00023015"/>
    </source>
</evidence>
<comment type="cofactor">
    <cofactor evidence="13">
        <name>Zn(2+)</name>
        <dbReference type="ChEBI" id="CHEBI:29105"/>
    </cofactor>
    <text evidence="13">Binds 1 zinc ion per subunit.</text>
</comment>
<protein>
    <recommendedName>
        <fullName evidence="3">methylated-DNA--[protein]-cysteine S-methyltransferase</fullName>
        <ecNumber evidence="3">2.1.1.63</ecNumber>
    </recommendedName>
</protein>
<feature type="binding site" evidence="13">
    <location>
        <position position="43"/>
    </location>
    <ligand>
        <name>Zn(2+)</name>
        <dbReference type="ChEBI" id="CHEBI:29105"/>
    </ligand>
</feature>
<feature type="domain" description="HTH araC/xylS-type" evidence="14">
    <location>
        <begin position="88"/>
        <end position="184"/>
    </location>
</feature>
<dbReference type="InterPro" id="IPR009057">
    <property type="entry name" value="Homeodomain-like_sf"/>
</dbReference>
<dbReference type="PANTHER" id="PTHR10815:SF14">
    <property type="entry name" value="BIFUNCTIONAL TRANSCRIPTIONAL ACTIVATOR_DNA REPAIR ENZYME ADA"/>
    <property type="match status" value="1"/>
</dbReference>
<dbReference type="GO" id="GO:0032259">
    <property type="term" value="P:methylation"/>
    <property type="evidence" value="ECO:0007669"/>
    <property type="project" value="UniProtKB-KW"/>
</dbReference>
<dbReference type="InterPro" id="IPR036388">
    <property type="entry name" value="WH-like_DNA-bd_sf"/>
</dbReference>
<keyword evidence="13" id="KW-0479">Metal-binding</keyword>
<dbReference type="Pfam" id="PF12833">
    <property type="entry name" value="HTH_18"/>
    <property type="match status" value="1"/>
</dbReference>
<feature type="active site" description="Nucleophile; methyl group acceptor from methylphosphotriester" evidence="12">
    <location>
        <position position="39"/>
    </location>
</feature>
<dbReference type="PROSITE" id="PS00374">
    <property type="entry name" value="MGMT"/>
    <property type="match status" value="1"/>
</dbReference>
<feature type="binding site" evidence="13">
    <location>
        <position position="39"/>
    </location>
    <ligand>
        <name>Zn(2+)</name>
        <dbReference type="ChEBI" id="CHEBI:29105"/>
    </ligand>
</feature>
<evidence type="ECO:0000259" key="14">
    <source>
        <dbReference type="PROSITE" id="PS01124"/>
    </source>
</evidence>
<feature type="binding site" evidence="13">
    <location>
        <position position="70"/>
    </location>
    <ligand>
        <name>Zn(2+)</name>
        <dbReference type="ChEBI" id="CHEBI:29105"/>
    </ligand>
</feature>
<evidence type="ECO:0000256" key="6">
    <source>
        <dbReference type="ARBA" id="ARBA00022763"/>
    </source>
</evidence>
<dbReference type="NCBIfam" id="NF011964">
    <property type="entry name" value="PRK15435.1"/>
    <property type="match status" value="1"/>
</dbReference>
<dbReference type="Pfam" id="PF01035">
    <property type="entry name" value="DNA_binding_1"/>
    <property type="match status" value="1"/>
</dbReference>
<dbReference type="SUPFAM" id="SSF57884">
    <property type="entry name" value="Ada DNA repair protein, N-terminal domain (N-Ada 10)"/>
    <property type="match status" value="1"/>
</dbReference>
<evidence type="ECO:0000256" key="1">
    <source>
        <dbReference type="ARBA" id="ARBA00001286"/>
    </source>
</evidence>
<comment type="similarity">
    <text evidence="2">Belongs to the MGMT family.</text>
</comment>
<evidence type="ECO:0000256" key="13">
    <source>
        <dbReference type="PIRSR" id="PIRSR000409-3"/>
    </source>
</evidence>
<evidence type="ECO:0000256" key="3">
    <source>
        <dbReference type="ARBA" id="ARBA00011918"/>
    </source>
</evidence>